<feature type="non-terminal residue" evidence="1">
    <location>
        <position position="180"/>
    </location>
</feature>
<dbReference type="AlphaFoldDB" id="A0A9P7DV72"/>
<feature type="non-terminal residue" evidence="1">
    <location>
        <position position="1"/>
    </location>
</feature>
<dbReference type="OrthoDB" id="3269403at2759"/>
<evidence type="ECO:0000313" key="2">
    <source>
        <dbReference type="Proteomes" id="UP000719766"/>
    </source>
</evidence>
<dbReference type="RefSeq" id="XP_041166196.1">
    <property type="nucleotide sequence ID" value="XM_041296342.1"/>
</dbReference>
<protein>
    <submittedName>
        <fullName evidence="1">Uncharacterized protein</fullName>
    </submittedName>
</protein>
<keyword evidence="2" id="KW-1185">Reference proteome</keyword>
<dbReference type="EMBL" id="JABBWE010000004">
    <property type="protein sequence ID" value="KAG1803850.1"/>
    <property type="molecule type" value="Genomic_DNA"/>
</dbReference>
<evidence type="ECO:0000313" key="1">
    <source>
        <dbReference type="EMBL" id="KAG1803850.1"/>
    </source>
</evidence>
<gene>
    <name evidence="1" type="ORF">HD556DRAFT_1199017</name>
</gene>
<organism evidence="1 2">
    <name type="scientific">Suillus plorans</name>
    <dbReference type="NCBI Taxonomy" id="116603"/>
    <lineage>
        <taxon>Eukaryota</taxon>
        <taxon>Fungi</taxon>
        <taxon>Dikarya</taxon>
        <taxon>Basidiomycota</taxon>
        <taxon>Agaricomycotina</taxon>
        <taxon>Agaricomycetes</taxon>
        <taxon>Agaricomycetidae</taxon>
        <taxon>Boletales</taxon>
        <taxon>Suillineae</taxon>
        <taxon>Suillaceae</taxon>
        <taxon>Suillus</taxon>
    </lineage>
</organism>
<name>A0A9P7DV72_9AGAM</name>
<dbReference type="GeneID" id="64590106"/>
<reference evidence="1" key="1">
    <citation type="journal article" date="2020" name="New Phytol.">
        <title>Comparative genomics reveals dynamic genome evolution in host specialist ectomycorrhizal fungi.</title>
        <authorList>
            <person name="Lofgren L.A."/>
            <person name="Nguyen N.H."/>
            <person name="Vilgalys R."/>
            <person name="Ruytinx J."/>
            <person name="Liao H.L."/>
            <person name="Branco S."/>
            <person name="Kuo A."/>
            <person name="LaButti K."/>
            <person name="Lipzen A."/>
            <person name="Andreopoulos W."/>
            <person name="Pangilinan J."/>
            <person name="Riley R."/>
            <person name="Hundley H."/>
            <person name="Na H."/>
            <person name="Barry K."/>
            <person name="Grigoriev I.V."/>
            <person name="Stajich J.E."/>
            <person name="Kennedy P.G."/>
        </authorList>
    </citation>
    <scope>NUCLEOTIDE SEQUENCE</scope>
    <source>
        <strain evidence="1">S12</strain>
    </source>
</reference>
<comment type="caution">
    <text evidence="1">The sequence shown here is derived from an EMBL/GenBank/DDBJ whole genome shotgun (WGS) entry which is preliminary data.</text>
</comment>
<proteinExistence type="predicted"/>
<dbReference type="Proteomes" id="UP000719766">
    <property type="component" value="Unassembled WGS sequence"/>
</dbReference>
<sequence>VRRLLREKLNMSQDADFLAHETAACDIVNSYEHEDGPGPDYQKLAFDLANGSKTPWNARILDLLLEDLKERNEKEGWVVRRSDGYYREILEHRYKRLRTIWREGQAKVTAKGTLETGEEVEKRLVAQRDKTLKLVCQATRRRNKYMRRTKVLHHVIELKKDETAEDLPTWQWLQRLVKTL</sequence>
<accession>A0A9P7DV72</accession>